<accession>A0AAE0MEA3</accession>
<evidence type="ECO:0000259" key="3">
    <source>
        <dbReference type="Pfam" id="PF20684"/>
    </source>
</evidence>
<proteinExistence type="predicted"/>
<evidence type="ECO:0000313" key="4">
    <source>
        <dbReference type="EMBL" id="KAK3329252.1"/>
    </source>
</evidence>
<feature type="transmembrane region" description="Helical" evidence="2">
    <location>
        <begin position="62"/>
        <end position="79"/>
    </location>
</feature>
<keyword evidence="2" id="KW-1133">Transmembrane helix</keyword>
<feature type="domain" description="Rhodopsin" evidence="3">
    <location>
        <begin position="42"/>
        <end position="287"/>
    </location>
</feature>
<keyword evidence="5" id="KW-1185">Reference proteome</keyword>
<dbReference type="PANTHER" id="PTHR38794">
    <property type="entry name" value="INTEGRAL MEMBRANE PROTEIN"/>
    <property type="match status" value="1"/>
</dbReference>
<dbReference type="EMBL" id="JAUEDM010000001">
    <property type="protein sequence ID" value="KAK3329252.1"/>
    <property type="molecule type" value="Genomic_DNA"/>
</dbReference>
<name>A0AAE0MEA3_9PEZI</name>
<organism evidence="4 5">
    <name type="scientific">Apodospora peruviana</name>
    <dbReference type="NCBI Taxonomy" id="516989"/>
    <lineage>
        <taxon>Eukaryota</taxon>
        <taxon>Fungi</taxon>
        <taxon>Dikarya</taxon>
        <taxon>Ascomycota</taxon>
        <taxon>Pezizomycotina</taxon>
        <taxon>Sordariomycetes</taxon>
        <taxon>Sordariomycetidae</taxon>
        <taxon>Sordariales</taxon>
        <taxon>Lasiosphaeriaceae</taxon>
        <taxon>Apodospora</taxon>
    </lineage>
</organism>
<keyword evidence="2" id="KW-0812">Transmembrane</keyword>
<feature type="region of interest" description="Disordered" evidence="1">
    <location>
        <begin position="300"/>
        <end position="320"/>
    </location>
</feature>
<comment type="caution">
    <text evidence="4">The sequence shown here is derived from an EMBL/GenBank/DDBJ whole genome shotgun (WGS) entry which is preliminary data.</text>
</comment>
<feature type="transmembrane region" description="Helical" evidence="2">
    <location>
        <begin position="109"/>
        <end position="130"/>
    </location>
</feature>
<evidence type="ECO:0000256" key="2">
    <source>
        <dbReference type="SAM" id="Phobius"/>
    </source>
</evidence>
<feature type="transmembrane region" description="Helical" evidence="2">
    <location>
        <begin position="23"/>
        <end position="41"/>
    </location>
</feature>
<feature type="transmembrane region" description="Helical" evidence="2">
    <location>
        <begin position="142"/>
        <end position="165"/>
    </location>
</feature>
<dbReference type="PANTHER" id="PTHR38794:SF1">
    <property type="entry name" value="INTEGRAL MEMBRANE PROTEIN"/>
    <property type="match status" value="1"/>
</dbReference>
<reference evidence="4" key="1">
    <citation type="journal article" date="2023" name="Mol. Phylogenet. Evol.">
        <title>Genome-scale phylogeny and comparative genomics of the fungal order Sordariales.</title>
        <authorList>
            <person name="Hensen N."/>
            <person name="Bonometti L."/>
            <person name="Westerberg I."/>
            <person name="Brannstrom I.O."/>
            <person name="Guillou S."/>
            <person name="Cros-Aarteil S."/>
            <person name="Calhoun S."/>
            <person name="Haridas S."/>
            <person name="Kuo A."/>
            <person name="Mondo S."/>
            <person name="Pangilinan J."/>
            <person name="Riley R."/>
            <person name="LaButti K."/>
            <person name="Andreopoulos B."/>
            <person name="Lipzen A."/>
            <person name="Chen C."/>
            <person name="Yan M."/>
            <person name="Daum C."/>
            <person name="Ng V."/>
            <person name="Clum A."/>
            <person name="Steindorff A."/>
            <person name="Ohm R.A."/>
            <person name="Martin F."/>
            <person name="Silar P."/>
            <person name="Natvig D.O."/>
            <person name="Lalanne C."/>
            <person name="Gautier V."/>
            <person name="Ament-Velasquez S.L."/>
            <person name="Kruys A."/>
            <person name="Hutchinson M.I."/>
            <person name="Powell A.J."/>
            <person name="Barry K."/>
            <person name="Miller A.N."/>
            <person name="Grigoriev I.V."/>
            <person name="Debuchy R."/>
            <person name="Gladieux P."/>
            <person name="Hiltunen Thoren M."/>
            <person name="Johannesson H."/>
        </authorList>
    </citation>
    <scope>NUCLEOTIDE SEQUENCE</scope>
    <source>
        <strain evidence="4">CBS 118394</strain>
    </source>
</reference>
<protein>
    <recommendedName>
        <fullName evidence="3">Rhodopsin domain-containing protein</fullName>
    </recommendedName>
</protein>
<dbReference type="InterPro" id="IPR049326">
    <property type="entry name" value="Rhodopsin_dom_fungi"/>
</dbReference>
<dbReference type="AlphaFoldDB" id="A0AAE0MEA3"/>
<sequence>MFAATTDTQSEGVVITDDNLNPILQIITWLLLALTSLMMCFRTVTRCFLRKHDLLAGWDDNLLLLSYIVGVGEMVIWILPHSTIFGRTIGHISQDEMVSGLKAMYASDILFLLSLGFAKLSVCACYVSLIPANDMFHRRWSLAMASVVTLWTIAFSFAAAFRCGIRPWWNHTHDDSITCLDQSAFLQGVSITNILTDAGLVAIPISLFAPLKLPLRTRLTSVLIFSARALIIIPCAFQLAYMPNLANMDATETDWTLQGFPYFVTTQVVEFAGISAACIIYLSPFLQSLGSGAMKAESLPSFTPKQKQSTQHLVSSDSSR</sequence>
<evidence type="ECO:0000256" key="1">
    <source>
        <dbReference type="SAM" id="MobiDB-lite"/>
    </source>
</evidence>
<evidence type="ECO:0000313" key="5">
    <source>
        <dbReference type="Proteomes" id="UP001283341"/>
    </source>
</evidence>
<feature type="transmembrane region" description="Helical" evidence="2">
    <location>
        <begin position="221"/>
        <end position="242"/>
    </location>
</feature>
<reference evidence="4" key="2">
    <citation type="submission" date="2023-06" db="EMBL/GenBank/DDBJ databases">
        <authorList>
            <consortium name="Lawrence Berkeley National Laboratory"/>
            <person name="Haridas S."/>
            <person name="Hensen N."/>
            <person name="Bonometti L."/>
            <person name="Westerberg I."/>
            <person name="Brannstrom I.O."/>
            <person name="Guillou S."/>
            <person name="Cros-Aarteil S."/>
            <person name="Calhoun S."/>
            <person name="Kuo A."/>
            <person name="Mondo S."/>
            <person name="Pangilinan J."/>
            <person name="Riley R."/>
            <person name="Labutti K."/>
            <person name="Andreopoulos B."/>
            <person name="Lipzen A."/>
            <person name="Chen C."/>
            <person name="Yanf M."/>
            <person name="Daum C."/>
            <person name="Ng V."/>
            <person name="Clum A."/>
            <person name="Steindorff A."/>
            <person name="Ohm R."/>
            <person name="Martin F."/>
            <person name="Silar P."/>
            <person name="Natvig D."/>
            <person name="Lalanne C."/>
            <person name="Gautier V."/>
            <person name="Ament-Velasquez S.L."/>
            <person name="Kruys A."/>
            <person name="Hutchinson M.I."/>
            <person name="Powell A.J."/>
            <person name="Barry K."/>
            <person name="Miller A.N."/>
            <person name="Grigoriev I.V."/>
            <person name="Debuchy R."/>
            <person name="Gladieux P."/>
            <person name="Thoren M.H."/>
            <person name="Johannesson H."/>
        </authorList>
    </citation>
    <scope>NUCLEOTIDE SEQUENCE</scope>
    <source>
        <strain evidence="4">CBS 118394</strain>
    </source>
</reference>
<feature type="transmembrane region" description="Helical" evidence="2">
    <location>
        <begin position="262"/>
        <end position="286"/>
    </location>
</feature>
<feature type="transmembrane region" description="Helical" evidence="2">
    <location>
        <begin position="185"/>
        <end position="209"/>
    </location>
</feature>
<gene>
    <name evidence="4" type="ORF">B0H66DRAFT_17472</name>
</gene>
<keyword evidence="2" id="KW-0472">Membrane</keyword>
<dbReference type="Proteomes" id="UP001283341">
    <property type="component" value="Unassembled WGS sequence"/>
</dbReference>
<dbReference type="Pfam" id="PF20684">
    <property type="entry name" value="Fung_rhodopsin"/>
    <property type="match status" value="1"/>
</dbReference>